<evidence type="ECO:0000256" key="1">
    <source>
        <dbReference type="SAM" id="MobiDB-lite"/>
    </source>
</evidence>
<sequence length="202" mass="21313">MIEMVSAREHRQLFLASPHLPGGKASMAGPAINEGNYDISGRPDRLTSEKANRRAGSIRTNAPTVTCVTLRKSVPDVHHVDMSPGSLFPPGSTAACGSLRTTGRGVRALGLAAGPGALLGDLREHGDDRGEVPTMSFLPLSGTRAPRRSDEYGRLASFAGRPGPWPRNSGAQLQEMPIWPISRNHLAQAAAVNNAVHATTAV</sequence>
<proteinExistence type="predicted"/>
<reference evidence="2 3" key="1">
    <citation type="submission" date="2019-07" db="EMBL/GenBank/DDBJ databases">
        <title>Whole genome shotgun sequence of Cellulomonas xylanilytica NBRC 101102.</title>
        <authorList>
            <person name="Hosoyama A."/>
            <person name="Uohara A."/>
            <person name="Ohji S."/>
            <person name="Ichikawa N."/>
        </authorList>
    </citation>
    <scope>NUCLEOTIDE SEQUENCE [LARGE SCALE GENOMIC DNA]</scope>
    <source>
        <strain evidence="2 3">NBRC 101102</strain>
    </source>
</reference>
<dbReference type="AlphaFoldDB" id="A0A510V362"/>
<organism evidence="2 3">
    <name type="scientific">Cellulomonas xylanilytica</name>
    <dbReference type="NCBI Taxonomy" id="233583"/>
    <lineage>
        <taxon>Bacteria</taxon>
        <taxon>Bacillati</taxon>
        <taxon>Actinomycetota</taxon>
        <taxon>Actinomycetes</taxon>
        <taxon>Micrococcales</taxon>
        <taxon>Cellulomonadaceae</taxon>
        <taxon>Cellulomonas</taxon>
    </lineage>
</organism>
<accession>A0A510V362</accession>
<keyword evidence="3" id="KW-1185">Reference proteome</keyword>
<name>A0A510V362_9CELL</name>
<protein>
    <submittedName>
        <fullName evidence="2">Uncharacterized protein</fullName>
    </submittedName>
</protein>
<feature type="compositionally biased region" description="Basic and acidic residues" evidence="1">
    <location>
        <begin position="41"/>
        <end position="52"/>
    </location>
</feature>
<feature type="region of interest" description="Disordered" evidence="1">
    <location>
        <begin position="34"/>
        <end position="55"/>
    </location>
</feature>
<evidence type="ECO:0000313" key="3">
    <source>
        <dbReference type="Proteomes" id="UP000321118"/>
    </source>
</evidence>
<evidence type="ECO:0000313" key="2">
    <source>
        <dbReference type="EMBL" id="GEK21327.1"/>
    </source>
</evidence>
<dbReference type="Proteomes" id="UP000321118">
    <property type="component" value="Unassembled WGS sequence"/>
</dbReference>
<dbReference type="EMBL" id="BJUB01000005">
    <property type="protein sequence ID" value="GEK21327.1"/>
    <property type="molecule type" value="Genomic_DNA"/>
</dbReference>
<gene>
    <name evidence="2" type="ORF">CXY01_18470</name>
</gene>
<comment type="caution">
    <text evidence="2">The sequence shown here is derived from an EMBL/GenBank/DDBJ whole genome shotgun (WGS) entry which is preliminary data.</text>
</comment>